<gene>
    <name evidence="1" type="ORF">DZF91_10740</name>
</gene>
<dbReference type="Gene3D" id="1.25.40.10">
    <property type="entry name" value="Tetratricopeptide repeat domain"/>
    <property type="match status" value="1"/>
</dbReference>
<organism evidence="1 2">
    <name type="scientific">Actinomadura logoneensis</name>
    <dbReference type="NCBI Taxonomy" id="2293572"/>
    <lineage>
        <taxon>Bacteria</taxon>
        <taxon>Bacillati</taxon>
        <taxon>Actinomycetota</taxon>
        <taxon>Actinomycetes</taxon>
        <taxon>Streptosporangiales</taxon>
        <taxon>Thermomonosporaceae</taxon>
        <taxon>Actinomadura</taxon>
    </lineage>
</organism>
<dbReference type="EMBL" id="QURH01000199">
    <property type="protein sequence ID" value="RFU41644.1"/>
    <property type="molecule type" value="Genomic_DNA"/>
</dbReference>
<protein>
    <recommendedName>
        <fullName evidence="3">Tetratricopeptide repeat protein</fullName>
    </recommendedName>
</protein>
<accession>A0A372JPF6</accession>
<dbReference type="OrthoDB" id="9991881at2"/>
<comment type="caution">
    <text evidence="1">The sequence shown here is derived from an EMBL/GenBank/DDBJ whole genome shotgun (WGS) entry which is preliminary data.</text>
</comment>
<dbReference type="AlphaFoldDB" id="A0A372JPF6"/>
<proteinExistence type="predicted"/>
<evidence type="ECO:0000313" key="2">
    <source>
        <dbReference type="Proteomes" id="UP000261811"/>
    </source>
</evidence>
<dbReference type="RefSeq" id="WP_117357323.1">
    <property type="nucleotide sequence ID" value="NZ_QURH01000199.1"/>
</dbReference>
<dbReference type="InterPro" id="IPR011990">
    <property type="entry name" value="TPR-like_helical_dom_sf"/>
</dbReference>
<keyword evidence="2" id="KW-1185">Reference proteome</keyword>
<dbReference type="Proteomes" id="UP000261811">
    <property type="component" value="Unassembled WGS sequence"/>
</dbReference>
<reference evidence="1 2" key="1">
    <citation type="submission" date="2018-08" db="EMBL/GenBank/DDBJ databases">
        <title>Actinomadura jelena sp. nov., a novel Actinomycete isolated from soil in Chad.</title>
        <authorList>
            <person name="Shi L."/>
        </authorList>
    </citation>
    <scope>NUCLEOTIDE SEQUENCE [LARGE SCALE GENOMIC DNA]</scope>
    <source>
        <strain evidence="1 2">NEAU-G17</strain>
    </source>
</reference>
<evidence type="ECO:0000313" key="1">
    <source>
        <dbReference type="EMBL" id="RFU41644.1"/>
    </source>
</evidence>
<name>A0A372JPF6_9ACTN</name>
<evidence type="ECO:0008006" key="3">
    <source>
        <dbReference type="Google" id="ProtNLM"/>
    </source>
</evidence>
<sequence>MIELLGENPELRAGLADLHRRHGEPDRAERTLRELESVVQGMPAAEQTAAIHIAPVRTAIRIDTGDTAAARELLPWVVATGGWLSHMAAPGAELLARLLAREGNAAEAATALRMSQVVCGTFDRGHPDLRELIGDLTERLGATAYAGAFDRGARMPRAAALDRLRSL</sequence>